<dbReference type="InterPro" id="IPR004843">
    <property type="entry name" value="Calcineurin-like_PHP"/>
</dbReference>
<dbReference type="InterPro" id="IPR029052">
    <property type="entry name" value="Metallo-depent_PP-like"/>
</dbReference>
<dbReference type="AlphaFoldDB" id="A0A7H8Q9A4"/>
<keyword evidence="2" id="KW-0378">Hydrolase</keyword>
<accession>A0A7H8Q9A4</accession>
<evidence type="ECO:0000256" key="4">
    <source>
        <dbReference type="ARBA" id="ARBA00025742"/>
    </source>
</evidence>
<sequence>MKIAVIGDLHYPALEEGYLLTEEERNAFYETFLERFFSIQADLYVSIGDLTNYGLKEELEEVYALIDQHQKPFVQVLGNHDVYGMKRRDVLMATKQQRYQAITTDAATLAFLDTAKEQDTKDWGGTIDPEQLDWFDDVVEGSGDLPLIVFAHHPVHGTTTNSSQGKLCIHPDIPVWTVLSQKQGRGLYVNGHNHFNSIVERDQWSFMQIAAVLDEQAVRVIEVTDSEISIHSIDLYDPELNKQAQVIGSAISYFQLNPHPLGTLNDLQHQIPLEPASTKKV</sequence>
<comment type="similarity">
    <text evidence="4">Belongs to the cyclic nucleotide phosphodiesterase class-III family.</text>
</comment>
<evidence type="ECO:0000256" key="1">
    <source>
        <dbReference type="ARBA" id="ARBA00022723"/>
    </source>
</evidence>
<name>A0A7H8Q9A4_9BACL</name>
<dbReference type="InterPro" id="IPR050884">
    <property type="entry name" value="CNP_phosphodiesterase-III"/>
</dbReference>
<keyword evidence="1" id="KW-0479">Metal-binding</keyword>
<feature type="domain" description="Calcineurin-like phosphoesterase" evidence="5">
    <location>
        <begin position="1"/>
        <end position="194"/>
    </location>
</feature>
<dbReference type="PANTHER" id="PTHR42988:SF2">
    <property type="entry name" value="CYCLIC NUCLEOTIDE PHOSPHODIESTERASE CBUA0032-RELATED"/>
    <property type="match status" value="1"/>
</dbReference>
<evidence type="ECO:0000256" key="2">
    <source>
        <dbReference type="ARBA" id="ARBA00022801"/>
    </source>
</evidence>
<evidence type="ECO:0000313" key="7">
    <source>
        <dbReference type="Proteomes" id="UP000509222"/>
    </source>
</evidence>
<proteinExistence type="inferred from homology"/>
<evidence type="ECO:0000259" key="5">
    <source>
        <dbReference type="Pfam" id="PF00149"/>
    </source>
</evidence>
<evidence type="ECO:0000256" key="3">
    <source>
        <dbReference type="ARBA" id="ARBA00023004"/>
    </source>
</evidence>
<organism evidence="6 7">
    <name type="scientific">Planococcus glaciei</name>
    <dbReference type="NCBI Taxonomy" id="459472"/>
    <lineage>
        <taxon>Bacteria</taxon>
        <taxon>Bacillati</taxon>
        <taxon>Bacillota</taxon>
        <taxon>Bacilli</taxon>
        <taxon>Bacillales</taxon>
        <taxon>Caryophanaceae</taxon>
        <taxon>Planococcus</taxon>
    </lineage>
</organism>
<keyword evidence="3" id="KW-0408">Iron</keyword>
<reference evidence="7" key="1">
    <citation type="submission" date="2020-06" db="EMBL/GenBank/DDBJ databases">
        <title>Isolation of Planomicrobium glaciei.</title>
        <authorList>
            <person name="Malisova L."/>
            <person name="Safrankova R."/>
            <person name="Jakubu V."/>
            <person name="Spanelova P."/>
        </authorList>
    </citation>
    <scope>NUCLEOTIDE SEQUENCE [LARGE SCALE GENOMIC DNA]</scope>
    <source>
        <strain evidence="7">NRL-ATB46093</strain>
    </source>
</reference>
<protein>
    <submittedName>
        <fullName evidence="6">Metallophosphoesterase</fullName>
    </submittedName>
</protein>
<dbReference type="GO" id="GO:0046872">
    <property type="term" value="F:metal ion binding"/>
    <property type="evidence" value="ECO:0007669"/>
    <property type="project" value="UniProtKB-KW"/>
</dbReference>
<keyword evidence="7" id="KW-1185">Reference proteome</keyword>
<dbReference type="GO" id="GO:0016787">
    <property type="term" value="F:hydrolase activity"/>
    <property type="evidence" value="ECO:0007669"/>
    <property type="project" value="UniProtKB-KW"/>
</dbReference>
<dbReference type="Proteomes" id="UP000509222">
    <property type="component" value="Chromosome"/>
</dbReference>
<evidence type="ECO:0000313" key="6">
    <source>
        <dbReference type="EMBL" id="QKX50005.1"/>
    </source>
</evidence>
<dbReference type="PANTHER" id="PTHR42988">
    <property type="entry name" value="PHOSPHOHYDROLASE"/>
    <property type="match status" value="1"/>
</dbReference>
<dbReference type="SUPFAM" id="SSF56300">
    <property type="entry name" value="Metallo-dependent phosphatases"/>
    <property type="match status" value="1"/>
</dbReference>
<dbReference type="Gene3D" id="3.60.21.10">
    <property type="match status" value="1"/>
</dbReference>
<dbReference type="EMBL" id="CP051177">
    <property type="protein sequence ID" value="QKX50005.1"/>
    <property type="molecule type" value="Genomic_DNA"/>
</dbReference>
<dbReference type="RefSeq" id="WP_176294144.1">
    <property type="nucleotide sequence ID" value="NZ_CP051177.1"/>
</dbReference>
<gene>
    <name evidence="6" type="ORF">HF394_05030</name>
</gene>
<dbReference type="Pfam" id="PF00149">
    <property type="entry name" value="Metallophos"/>
    <property type="match status" value="1"/>
</dbReference>